<organism evidence="1">
    <name type="scientific">marine sediment metagenome</name>
    <dbReference type="NCBI Taxonomy" id="412755"/>
    <lineage>
        <taxon>unclassified sequences</taxon>
        <taxon>metagenomes</taxon>
        <taxon>ecological metagenomes</taxon>
    </lineage>
</organism>
<gene>
    <name evidence="1" type="ORF">S06H3_03917</name>
</gene>
<protein>
    <submittedName>
        <fullName evidence="1">Uncharacterized protein</fullName>
    </submittedName>
</protein>
<name>X1JJB1_9ZZZZ</name>
<evidence type="ECO:0000313" key="1">
    <source>
        <dbReference type="EMBL" id="GAH94821.1"/>
    </source>
</evidence>
<reference evidence="1" key="1">
    <citation type="journal article" date="2014" name="Front. Microbiol.">
        <title>High frequency of phylogenetically diverse reductive dehalogenase-homologous genes in deep subseafloor sedimentary metagenomes.</title>
        <authorList>
            <person name="Kawai M."/>
            <person name="Futagami T."/>
            <person name="Toyoda A."/>
            <person name="Takaki Y."/>
            <person name="Nishi S."/>
            <person name="Hori S."/>
            <person name="Arai W."/>
            <person name="Tsubouchi T."/>
            <person name="Morono Y."/>
            <person name="Uchiyama I."/>
            <person name="Ito T."/>
            <person name="Fujiyama A."/>
            <person name="Inagaki F."/>
            <person name="Takami H."/>
        </authorList>
    </citation>
    <scope>NUCLEOTIDE SEQUENCE</scope>
    <source>
        <strain evidence="1">Expedition CK06-06</strain>
    </source>
</reference>
<dbReference type="EMBL" id="BARV01001326">
    <property type="protein sequence ID" value="GAH94821.1"/>
    <property type="molecule type" value="Genomic_DNA"/>
</dbReference>
<sequence length="78" mass="9028">MRDPKVIKTIKNKDIPDDTREKAIEEARLIGKQKLANFSDVEDIAEFAYWEDTPSGHEFWRGISEAGEKKPKKCPKPR</sequence>
<accession>X1JJB1</accession>
<comment type="caution">
    <text evidence="1">The sequence shown here is derived from an EMBL/GenBank/DDBJ whole genome shotgun (WGS) entry which is preliminary data.</text>
</comment>
<dbReference type="AlphaFoldDB" id="X1JJB1"/>
<proteinExistence type="predicted"/>